<feature type="transmembrane region" description="Helical" evidence="6">
    <location>
        <begin position="51"/>
        <end position="70"/>
    </location>
</feature>
<dbReference type="PANTHER" id="PTHR12101">
    <property type="entry name" value="POPEYE DOMAIN CONTAINING PROTEIN"/>
    <property type="match status" value="1"/>
</dbReference>
<evidence type="ECO:0000259" key="7">
    <source>
        <dbReference type="Pfam" id="PF04831"/>
    </source>
</evidence>
<dbReference type="AlphaFoldDB" id="A0AAD1RFH7"/>
<comment type="similarity">
    <text evidence="2">Belongs to the popeye family.</text>
</comment>
<dbReference type="Pfam" id="PF04831">
    <property type="entry name" value="POPDC1-3"/>
    <property type="match status" value="1"/>
</dbReference>
<keyword evidence="9" id="KW-1185">Reference proteome</keyword>
<protein>
    <submittedName>
        <fullName evidence="8">Popeye domain-containing 3</fullName>
    </submittedName>
</protein>
<feature type="transmembrane region" description="Helical" evidence="6">
    <location>
        <begin position="77"/>
        <end position="97"/>
    </location>
</feature>
<dbReference type="GO" id="GO:0042391">
    <property type="term" value="P:regulation of membrane potential"/>
    <property type="evidence" value="ECO:0007669"/>
    <property type="project" value="TreeGrafter"/>
</dbReference>
<dbReference type="GO" id="GO:0030552">
    <property type="term" value="F:cAMP binding"/>
    <property type="evidence" value="ECO:0007669"/>
    <property type="project" value="TreeGrafter"/>
</dbReference>
<evidence type="ECO:0000313" key="8">
    <source>
        <dbReference type="EMBL" id="CAH2252447.1"/>
    </source>
</evidence>
<dbReference type="GO" id="GO:0007507">
    <property type="term" value="P:heart development"/>
    <property type="evidence" value="ECO:0007669"/>
    <property type="project" value="TreeGrafter"/>
</dbReference>
<evidence type="ECO:0000256" key="1">
    <source>
        <dbReference type="ARBA" id="ARBA00004141"/>
    </source>
</evidence>
<evidence type="ECO:0000313" key="9">
    <source>
        <dbReference type="Proteomes" id="UP001295444"/>
    </source>
</evidence>
<proteinExistence type="inferred from homology"/>
<evidence type="ECO:0000256" key="5">
    <source>
        <dbReference type="ARBA" id="ARBA00023136"/>
    </source>
</evidence>
<keyword evidence="3 6" id="KW-0812">Transmembrane</keyword>
<dbReference type="EMBL" id="OW240913">
    <property type="protein sequence ID" value="CAH2252447.1"/>
    <property type="molecule type" value="Genomic_DNA"/>
</dbReference>
<evidence type="ECO:0000256" key="3">
    <source>
        <dbReference type="ARBA" id="ARBA00022692"/>
    </source>
</evidence>
<evidence type="ECO:0000256" key="4">
    <source>
        <dbReference type="ARBA" id="ARBA00022989"/>
    </source>
</evidence>
<dbReference type="GO" id="GO:0007519">
    <property type="term" value="P:skeletal muscle tissue development"/>
    <property type="evidence" value="ECO:0007669"/>
    <property type="project" value="TreeGrafter"/>
</dbReference>
<sequence length="298" mass="34419">MGENVSFWESLVVGHPVCVEWNQMTEGSFYHLSSILFVLGSMAGSGVFGLLYGYIFFALSFFCTCIWAWLDVCAADVFSWSFILLVICIIQIIYLAYQLRSVSFDKELQDVYSTVFQPLGISLSVFRKIISYCNAEVVTLEREHCYAVQGKTPIDKLSLLISGRIRVTVDGEFLHYIFPRKFLDSPEWDSLRPSEEGTFQVTLTAETKCRYVTWRRKKLYLLFAKNRYICRLFSVLIRGDIADKLYELNEKVSLDSGFRFDIRLPNYYHMALPEEAHSTTPSIHVQDVFVKKSTPNRL</sequence>
<dbReference type="GO" id="GO:0051146">
    <property type="term" value="P:striated muscle cell differentiation"/>
    <property type="evidence" value="ECO:0007669"/>
    <property type="project" value="TreeGrafter"/>
</dbReference>
<accession>A0AAD1RFH7</accession>
<dbReference type="Proteomes" id="UP001295444">
    <property type="component" value="Chromosome 02"/>
</dbReference>
<keyword evidence="5 6" id="KW-0472">Membrane</keyword>
<dbReference type="PANTHER" id="PTHR12101:SF18">
    <property type="entry name" value="POPEYE DOMAIN-CONTAINING PROTEIN 3"/>
    <property type="match status" value="1"/>
</dbReference>
<dbReference type="GO" id="GO:0042383">
    <property type="term" value="C:sarcolemma"/>
    <property type="evidence" value="ECO:0007669"/>
    <property type="project" value="TreeGrafter"/>
</dbReference>
<reference evidence="8" key="1">
    <citation type="submission" date="2022-03" db="EMBL/GenBank/DDBJ databases">
        <authorList>
            <person name="Alioto T."/>
            <person name="Alioto T."/>
            <person name="Gomez Garrido J."/>
        </authorList>
    </citation>
    <scope>NUCLEOTIDE SEQUENCE</scope>
</reference>
<feature type="domain" description="POPDC1-3" evidence="7">
    <location>
        <begin position="26"/>
        <end position="251"/>
    </location>
</feature>
<name>A0AAD1RFH7_PELCU</name>
<dbReference type="InterPro" id="IPR006916">
    <property type="entry name" value="POPDC1-3"/>
</dbReference>
<keyword evidence="4 6" id="KW-1133">Transmembrane helix</keyword>
<gene>
    <name evidence="8" type="ORF">PECUL_23A008403</name>
</gene>
<dbReference type="InterPro" id="IPR018490">
    <property type="entry name" value="cNMP-bd_dom_sf"/>
</dbReference>
<evidence type="ECO:0000256" key="2">
    <source>
        <dbReference type="ARBA" id="ARBA00007146"/>
    </source>
</evidence>
<evidence type="ECO:0000256" key="6">
    <source>
        <dbReference type="SAM" id="Phobius"/>
    </source>
</evidence>
<dbReference type="InterPro" id="IPR055272">
    <property type="entry name" value="POPDC1-3_dom"/>
</dbReference>
<organism evidence="8 9">
    <name type="scientific">Pelobates cultripes</name>
    <name type="common">Western spadefoot toad</name>
    <dbReference type="NCBI Taxonomy" id="61616"/>
    <lineage>
        <taxon>Eukaryota</taxon>
        <taxon>Metazoa</taxon>
        <taxon>Chordata</taxon>
        <taxon>Craniata</taxon>
        <taxon>Vertebrata</taxon>
        <taxon>Euteleostomi</taxon>
        <taxon>Amphibia</taxon>
        <taxon>Batrachia</taxon>
        <taxon>Anura</taxon>
        <taxon>Pelobatoidea</taxon>
        <taxon>Pelobatidae</taxon>
        <taxon>Pelobates</taxon>
    </lineage>
</organism>
<comment type="subcellular location">
    <subcellularLocation>
        <location evidence="1">Membrane</location>
        <topology evidence="1">Multi-pass membrane protein</topology>
    </subcellularLocation>
</comment>
<dbReference type="SUPFAM" id="SSF51206">
    <property type="entry name" value="cAMP-binding domain-like"/>
    <property type="match status" value="1"/>
</dbReference>